<evidence type="ECO:0000256" key="3">
    <source>
        <dbReference type="ARBA" id="ARBA00004760"/>
    </source>
</evidence>
<keyword evidence="12" id="KW-0456">Lyase</keyword>
<evidence type="ECO:0000256" key="12">
    <source>
        <dbReference type="ARBA" id="ARBA00023239"/>
    </source>
</evidence>
<evidence type="ECO:0000313" key="18">
    <source>
        <dbReference type="EMBL" id="KIK24807.1"/>
    </source>
</evidence>
<dbReference type="AlphaFoldDB" id="A0A0C9ZRC0"/>
<dbReference type="OrthoDB" id="10254570at2759"/>
<dbReference type="InterPro" id="IPR015422">
    <property type="entry name" value="PyrdxlP-dep_Trfase_small"/>
</dbReference>
<keyword evidence="6" id="KW-0256">Endoplasmic reticulum</keyword>
<evidence type="ECO:0000313" key="19">
    <source>
        <dbReference type="Proteomes" id="UP000054018"/>
    </source>
</evidence>
<dbReference type="GO" id="GO:0005789">
    <property type="term" value="C:endoplasmic reticulum membrane"/>
    <property type="evidence" value="ECO:0007669"/>
    <property type="project" value="UniProtKB-SubCell"/>
</dbReference>
<evidence type="ECO:0000256" key="6">
    <source>
        <dbReference type="ARBA" id="ARBA00022824"/>
    </source>
</evidence>
<evidence type="ECO:0000256" key="4">
    <source>
        <dbReference type="ARBA" id="ARBA00004991"/>
    </source>
</evidence>
<evidence type="ECO:0000256" key="8">
    <source>
        <dbReference type="ARBA" id="ARBA00022919"/>
    </source>
</evidence>
<dbReference type="HOGENOM" id="CLU_028929_1_0_1"/>
<evidence type="ECO:0000256" key="13">
    <source>
        <dbReference type="ARBA" id="ARBA00038302"/>
    </source>
</evidence>
<dbReference type="InterPro" id="IPR002129">
    <property type="entry name" value="PyrdxlP-dep_de-COase"/>
</dbReference>
<comment type="pathway">
    <text evidence="4">Sphingolipid metabolism.</text>
</comment>
<reference evidence="18 19" key="1">
    <citation type="submission" date="2014-04" db="EMBL/GenBank/DDBJ databases">
        <authorList>
            <consortium name="DOE Joint Genome Institute"/>
            <person name="Kuo A."/>
            <person name="Kohler A."/>
            <person name="Costa M.D."/>
            <person name="Nagy L.G."/>
            <person name="Floudas D."/>
            <person name="Copeland A."/>
            <person name="Barry K.W."/>
            <person name="Cichocki N."/>
            <person name="Veneault-Fourrey C."/>
            <person name="LaButti K."/>
            <person name="Lindquist E.A."/>
            <person name="Lipzen A."/>
            <person name="Lundell T."/>
            <person name="Morin E."/>
            <person name="Murat C."/>
            <person name="Sun H."/>
            <person name="Tunlid A."/>
            <person name="Henrissat B."/>
            <person name="Grigoriev I.V."/>
            <person name="Hibbett D.S."/>
            <person name="Martin F."/>
            <person name="Nordberg H.P."/>
            <person name="Cantor M.N."/>
            <person name="Hua S.X."/>
        </authorList>
    </citation>
    <scope>NUCLEOTIDE SEQUENCE [LARGE SCALE GENOMIC DNA]</scope>
    <source>
        <strain evidence="18 19">441</strain>
    </source>
</reference>
<dbReference type="EC" id="4.1.2.27" evidence="14"/>
<keyword evidence="9" id="KW-1133">Transmembrane helix</keyword>
<protein>
    <recommendedName>
        <fullName evidence="14">sphinganine-1-phosphate aldolase</fullName>
        <ecNumber evidence="14">4.1.2.27</ecNumber>
    </recommendedName>
    <alternativeName>
        <fullName evidence="15">Sphingosine-1-phosphate aldolase</fullName>
    </alternativeName>
</protein>
<sequence>MLRPLSLLNAFFFACFALAFEWARVSGATLTGTRRVIVHALQTRIDNIGTVTIPDVIATICTTTIPGATTALTTVIERSTANPLDTLKSLLLYYVLYTYGIKVYRHVRARGIRRCVFENVKAAAKYILLLFLALPPGRSKVQSELSEVRRDIEKKLVPDGAGVERHLELPPQGLSLERILKEMERMDQEMGSNNSSQDEHRAKGVDWRDGKISGAVYHGGLELTRVIVAAFERYALTNPLHPDVFPAIRKMEAEIVSICLRLFHNPGGAGTMTSGGTESIVMAVKTYRDWARTVRGITEPEMVVPLTAHAAFDKGAAYMGVKVHTIPVDPITRKVDMKGVRRAINPNTIMLVGSAVNFPDGNQDDIVALGQLASRHDIGLHVDCCLGSFVLPFLETSGLADGETDAEGKVRYKLEPFDFRVKGVTSISCDTHKYGFAPKGSSVIMYHDASLRRYQYYVNPNWTGGVYASPSLSGSRPGSLIAGTWAALHYIGSDGYLASCKSIVTCARQIANAITASIPSLYVLGSPPSSVVAFASRDKDVDVYEVGDAMAKRGWHLNAITEPRGVHIACTKLTLAVVDKFVEDLKACVEQARLAPEGKGTMVALYGLGSSSPVGPTLVGEVATIFLDTLYQA</sequence>
<dbReference type="SUPFAM" id="SSF53383">
    <property type="entry name" value="PLP-dependent transferases"/>
    <property type="match status" value="1"/>
</dbReference>
<accession>A0A0C9ZRC0</accession>
<evidence type="ECO:0000256" key="14">
    <source>
        <dbReference type="ARBA" id="ARBA00038965"/>
    </source>
</evidence>
<dbReference type="Gene3D" id="3.90.1150.10">
    <property type="entry name" value="Aspartate Aminotransferase, domain 1"/>
    <property type="match status" value="1"/>
</dbReference>
<evidence type="ECO:0000256" key="10">
    <source>
        <dbReference type="ARBA" id="ARBA00023098"/>
    </source>
</evidence>
<evidence type="ECO:0000256" key="15">
    <source>
        <dbReference type="ARBA" id="ARBA00042568"/>
    </source>
</evidence>
<feature type="chain" id="PRO_5002223782" description="sphinganine-1-phosphate aldolase" evidence="17">
    <location>
        <begin position="28"/>
        <end position="633"/>
    </location>
</feature>
<feature type="modified residue" description="N6-(pyridoxal phosphate)lysine" evidence="16">
    <location>
        <position position="433"/>
    </location>
</feature>
<evidence type="ECO:0000256" key="7">
    <source>
        <dbReference type="ARBA" id="ARBA00022898"/>
    </source>
</evidence>
<dbReference type="Gene3D" id="3.40.640.10">
    <property type="entry name" value="Type I PLP-dependent aspartate aminotransferase-like (Major domain)"/>
    <property type="match status" value="1"/>
</dbReference>
<dbReference type="InterPro" id="IPR015421">
    <property type="entry name" value="PyrdxlP-dep_Trfase_major"/>
</dbReference>
<dbReference type="Gene3D" id="6.10.140.2150">
    <property type="match status" value="1"/>
</dbReference>
<keyword evidence="19" id="KW-1185">Reference proteome</keyword>
<evidence type="ECO:0000256" key="1">
    <source>
        <dbReference type="ARBA" id="ARBA00001933"/>
    </source>
</evidence>
<keyword evidence="17" id="KW-0732">Signal</keyword>
<comment type="cofactor">
    <cofactor evidence="1 16">
        <name>pyridoxal 5'-phosphate</name>
        <dbReference type="ChEBI" id="CHEBI:597326"/>
    </cofactor>
</comment>
<comment type="similarity">
    <text evidence="13">Belongs to the group II decarboxylase family. Sphingosine-1-phosphate lyase subfamily.</text>
</comment>
<dbReference type="PROSITE" id="PS51257">
    <property type="entry name" value="PROKAR_LIPOPROTEIN"/>
    <property type="match status" value="1"/>
</dbReference>
<keyword evidence="8" id="KW-0746">Sphingolipid metabolism</keyword>
<feature type="signal peptide" evidence="17">
    <location>
        <begin position="1"/>
        <end position="27"/>
    </location>
</feature>
<reference evidence="19" key="2">
    <citation type="submission" date="2015-01" db="EMBL/GenBank/DDBJ databases">
        <title>Evolutionary Origins and Diversification of the Mycorrhizal Mutualists.</title>
        <authorList>
            <consortium name="DOE Joint Genome Institute"/>
            <consortium name="Mycorrhizal Genomics Consortium"/>
            <person name="Kohler A."/>
            <person name="Kuo A."/>
            <person name="Nagy L.G."/>
            <person name="Floudas D."/>
            <person name="Copeland A."/>
            <person name="Barry K.W."/>
            <person name="Cichocki N."/>
            <person name="Veneault-Fourrey C."/>
            <person name="LaButti K."/>
            <person name="Lindquist E.A."/>
            <person name="Lipzen A."/>
            <person name="Lundell T."/>
            <person name="Morin E."/>
            <person name="Murat C."/>
            <person name="Riley R."/>
            <person name="Ohm R."/>
            <person name="Sun H."/>
            <person name="Tunlid A."/>
            <person name="Henrissat B."/>
            <person name="Grigoriev I.V."/>
            <person name="Hibbett D.S."/>
            <person name="Martin F."/>
        </authorList>
    </citation>
    <scope>NUCLEOTIDE SEQUENCE [LARGE SCALE GENOMIC DNA]</scope>
    <source>
        <strain evidence="19">441</strain>
    </source>
</reference>
<comment type="pathway">
    <text evidence="3">Lipid metabolism; sphingolipid metabolism.</text>
</comment>
<dbReference type="GO" id="GO:0030149">
    <property type="term" value="P:sphingolipid catabolic process"/>
    <property type="evidence" value="ECO:0007669"/>
    <property type="project" value="TreeGrafter"/>
</dbReference>
<dbReference type="Pfam" id="PF00282">
    <property type="entry name" value="Pyridoxal_deC"/>
    <property type="match status" value="1"/>
</dbReference>
<evidence type="ECO:0000256" key="16">
    <source>
        <dbReference type="PIRSR" id="PIRSR602129-50"/>
    </source>
</evidence>
<evidence type="ECO:0000256" key="17">
    <source>
        <dbReference type="SAM" id="SignalP"/>
    </source>
</evidence>
<evidence type="ECO:0000256" key="2">
    <source>
        <dbReference type="ARBA" id="ARBA00004389"/>
    </source>
</evidence>
<dbReference type="InterPro" id="IPR050477">
    <property type="entry name" value="GrpII_AminoAcid_Decarb"/>
</dbReference>
<gene>
    <name evidence="18" type="ORF">PISMIDRAFT_97982</name>
</gene>
<dbReference type="GO" id="GO:0019752">
    <property type="term" value="P:carboxylic acid metabolic process"/>
    <property type="evidence" value="ECO:0007669"/>
    <property type="project" value="InterPro"/>
</dbReference>
<proteinExistence type="inferred from homology"/>
<keyword evidence="5" id="KW-0812">Transmembrane</keyword>
<evidence type="ECO:0000256" key="11">
    <source>
        <dbReference type="ARBA" id="ARBA00023136"/>
    </source>
</evidence>
<keyword evidence="10" id="KW-0443">Lipid metabolism</keyword>
<dbReference type="STRING" id="765257.A0A0C9ZRC0"/>
<evidence type="ECO:0000256" key="9">
    <source>
        <dbReference type="ARBA" id="ARBA00022989"/>
    </source>
</evidence>
<organism evidence="18 19">
    <name type="scientific">Pisolithus microcarpus 441</name>
    <dbReference type="NCBI Taxonomy" id="765257"/>
    <lineage>
        <taxon>Eukaryota</taxon>
        <taxon>Fungi</taxon>
        <taxon>Dikarya</taxon>
        <taxon>Basidiomycota</taxon>
        <taxon>Agaricomycotina</taxon>
        <taxon>Agaricomycetes</taxon>
        <taxon>Agaricomycetidae</taxon>
        <taxon>Boletales</taxon>
        <taxon>Sclerodermatineae</taxon>
        <taxon>Pisolithaceae</taxon>
        <taxon>Pisolithus</taxon>
    </lineage>
</organism>
<dbReference type="Proteomes" id="UP000054018">
    <property type="component" value="Unassembled WGS sequence"/>
</dbReference>
<dbReference type="PANTHER" id="PTHR42735:SF6">
    <property type="entry name" value="SPHINGOSINE-1-PHOSPHATE LYASE 1"/>
    <property type="match status" value="1"/>
</dbReference>
<dbReference type="GO" id="GO:0008117">
    <property type="term" value="F:sphinganine-1-phosphate aldolase activity"/>
    <property type="evidence" value="ECO:0007669"/>
    <property type="project" value="UniProtKB-EC"/>
</dbReference>
<keyword evidence="11" id="KW-0472">Membrane</keyword>
<dbReference type="InterPro" id="IPR015424">
    <property type="entry name" value="PyrdxlP-dep_Trfase"/>
</dbReference>
<comment type="subcellular location">
    <subcellularLocation>
        <location evidence="2">Endoplasmic reticulum membrane</location>
        <topology evidence="2">Single-pass membrane protein</topology>
    </subcellularLocation>
</comment>
<keyword evidence="7 16" id="KW-0663">Pyridoxal phosphate</keyword>
<dbReference type="FunFam" id="3.40.640.10:FF:000020">
    <property type="entry name" value="sphingosine-1-phosphate lyase 1"/>
    <property type="match status" value="1"/>
</dbReference>
<evidence type="ECO:0000256" key="5">
    <source>
        <dbReference type="ARBA" id="ARBA00022692"/>
    </source>
</evidence>
<name>A0A0C9ZRC0_9AGAM</name>
<dbReference type="GO" id="GO:0030170">
    <property type="term" value="F:pyridoxal phosphate binding"/>
    <property type="evidence" value="ECO:0007669"/>
    <property type="project" value="InterPro"/>
</dbReference>
<dbReference type="EMBL" id="KN833713">
    <property type="protein sequence ID" value="KIK24807.1"/>
    <property type="molecule type" value="Genomic_DNA"/>
</dbReference>
<dbReference type="PANTHER" id="PTHR42735">
    <property type="match status" value="1"/>
</dbReference>